<dbReference type="PANTHER" id="PTHR31286:SF178">
    <property type="entry name" value="DUF4283 DOMAIN-CONTAINING PROTEIN"/>
    <property type="match status" value="1"/>
</dbReference>
<organism evidence="3 4">
    <name type="scientific">Thlaspi arvense</name>
    <name type="common">Field penny-cress</name>
    <dbReference type="NCBI Taxonomy" id="13288"/>
    <lineage>
        <taxon>Eukaryota</taxon>
        <taxon>Viridiplantae</taxon>
        <taxon>Streptophyta</taxon>
        <taxon>Embryophyta</taxon>
        <taxon>Tracheophyta</taxon>
        <taxon>Spermatophyta</taxon>
        <taxon>Magnoliopsida</taxon>
        <taxon>eudicotyledons</taxon>
        <taxon>Gunneridae</taxon>
        <taxon>Pentapetalae</taxon>
        <taxon>rosids</taxon>
        <taxon>malvids</taxon>
        <taxon>Brassicales</taxon>
        <taxon>Brassicaceae</taxon>
        <taxon>Thlaspideae</taxon>
        <taxon>Thlaspi</taxon>
    </lineage>
</organism>
<protein>
    <recommendedName>
        <fullName evidence="5">DUF4283 domain-containing protein</fullName>
    </recommendedName>
</protein>
<feature type="domain" description="DUF4283" evidence="1">
    <location>
        <begin position="51"/>
        <end position="107"/>
    </location>
</feature>
<dbReference type="InterPro" id="IPR040256">
    <property type="entry name" value="At4g02000-like"/>
</dbReference>
<dbReference type="InterPro" id="IPR025836">
    <property type="entry name" value="Zn_knuckle_CX2CX4HX4C"/>
</dbReference>
<evidence type="ECO:0000259" key="1">
    <source>
        <dbReference type="Pfam" id="PF14111"/>
    </source>
</evidence>
<dbReference type="InterPro" id="IPR025558">
    <property type="entry name" value="DUF4283"/>
</dbReference>
<dbReference type="Proteomes" id="UP000836841">
    <property type="component" value="Chromosome 2"/>
</dbReference>
<dbReference type="PANTHER" id="PTHR31286">
    <property type="entry name" value="GLYCINE-RICH CELL WALL STRUCTURAL PROTEIN 1.8-LIKE"/>
    <property type="match status" value="1"/>
</dbReference>
<evidence type="ECO:0000313" key="3">
    <source>
        <dbReference type="EMBL" id="CAH2046567.1"/>
    </source>
</evidence>
<keyword evidence="4" id="KW-1185">Reference proteome</keyword>
<feature type="domain" description="Zinc knuckle CX2CX4HX4C" evidence="2">
    <location>
        <begin position="174"/>
        <end position="218"/>
    </location>
</feature>
<reference evidence="3 4" key="1">
    <citation type="submission" date="2022-03" db="EMBL/GenBank/DDBJ databases">
        <authorList>
            <person name="Nunn A."/>
            <person name="Chopra R."/>
            <person name="Nunn A."/>
            <person name="Contreras Garrido A."/>
        </authorList>
    </citation>
    <scope>NUCLEOTIDE SEQUENCE [LARGE SCALE GENOMIC DNA]</scope>
</reference>
<dbReference type="Pfam" id="PF14392">
    <property type="entry name" value="zf-CCHC_4"/>
    <property type="match status" value="1"/>
</dbReference>
<dbReference type="AlphaFoldDB" id="A0AAU9RN34"/>
<proteinExistence type="predicted"/>
<evidence type="ECO:0008006" key="5">
    <source>
        <dbReference type="Google" id="ProtNLM"/>
    </source>
</evidence>
<dbReference type="Pfam" id="PF14111">
    <property type="entry name" value="DUF4283"/>
    <property type="match status" value="1"/>
</dbReference>
<sequence>MFRRRCKISVWWGESRASKPILEATRRVRMNNNRLSLLATALNLTQQKSLDLKILLPKAWKMEGRITSRINNDGTVQFYFKAKHHLMNVLEHGPWNCNNWMVAIDRWIRRDEPDFLLTISFCVKILHIPEEYRSDEIIYEVGDILGIVDEIKITEATADADSEVWIHVRKKVNYRLIFIRYLEFEPGQLTMVRFFYKKLRKFYFICGALTHSDAVCHYEGIPLPHIGTSQRHRSLVPDYSMEELQNSPIHPIGTIIPAQAPEVASGERYHVTHSPTHSLNDGRDDTMGENVESNLHNEEQVHQHEIAGTDFHFTCTSGSICAWFSSSR</sequence>
<name>A0AAU9RN34_THLAR</name>
<accession>A0AAU9RN34</accession>
<evidence type="ECO:0000313" key="4">
    <source>
        <dbReference type="Proteomes" id="UP000836841"/>
    </source>
</evidence>
<dbReference type="EMBL" id="OU466858">
    <property type="protein sequence ID" value="CAH2046567.1"/>
    <property type="molecule type" value="Genomic_DNA"/>
</dbReference>
<evidence type="ECO:0000259" key="2">
    <source>
        <dbReference type="Pfam" id="PF14392"/>
    </source>
</evidence>
<gene>
    <name evidence="3" type="ORF">TAV2_LOCUS7504</name>
</gene>